<comment type="caution">
    <text evidence="2">The sequence shown here is derived from an EMBL/GenBank/DDBJ whole genome shotgun (WGS) entry which is preliminary data.</text>
</comment>
<evidence type="ECO:0000313" key="3">
    <source>
        <dbReference type="Proteomes" id="UP000681075"/>
    </source>
</evidence>
<organism evidence="2 3">
    <name type="scientific">Roseiterribacter gracilis</name>
    <dbReference type="NCBI Taxonomy" id="2812848"/>
    <lineage>
        <taxon>Bacteria</taxon>
        <taxon>Pseudomonadati</taxon>
        <taxon>Pseudomonadota</taxon>
        <taxon>Alphaproteobacteria</taxon>
        <taxon>Rhodospirillales</taxon>
        <taxon>Roseiterribacteraceae</taxon>
        <taxon>Roseiterribacter</taxon>
    </lineage>
</organism>
<keyword evidence="3" id="KW-1185">Reference proteome</keyword>
<dbReference type="Proteomes" id="UP000681075">
    <property type="component" value="Unassembled WGS sequence"/>
</dbReference>
<dbReference type="PANTHER" id="PTHR40260:SF2">
    <property type="entry name" value="BLR8190 PROTEIN"/>
    <property type="match status" value="1"/>
</dbReference>
<proteinExistence type="predicted"/>
<name>A0A8S8XGR7_9PROT</name>
<evidence type="ECO:0000313" key="2">
    <source>
        <dbReference type="EMBL" id="GIL40330.1"/>
    </source>
</evidence>
<dbReference type="Gene3D" id="3.30.70.100">
    <property type="match status" value="1"/>
</dbReference>
<gene>
    <name evidence="2" type="ORF">TMPK1_25670</name>
</gene>
<dbReference type="Pfam" id="PF07110">
    <property type="entry name" value="EthD"/>
    <property type="match status" value="1"/>
</dbReference>
<reference evidence="2" key="1">
    <citation type="submission" date="2021-02" db="EMBL/GenBank/DDBJ databases">
        <title>Genome sequence of Rhodospirillales sp. strain TMPK1 isolated from soil.</title>
        <authorList>
            <person name="Nakai R."/>
            <person name="Kusada H."/>
            <person name="Tamaki H."/>
        </authorList>
    </citation>
    <scope>NUCLEOTIDE SEQUENCE</scope>
    <source>
        <strain evidence="2">TMPK1</strain>
    </source>
</reference>
<sequence>MAAIFSVMYPSAPGGRFDMDYYMSVHMPLVEDVFGPTGLRSWTVVEGVRALGGGEPTFRVMTHLTFDTMADLNASVEGPNAHRAFADIPMYTDITPVKQISETV</sequence>
<dbReference type="PANTHER" id="PTHR40260">
    <property type="entry name" value="BLR8190 PROTEIN"/>
    <property type="match status" value="1"/>
</dbReference>
<dbReference type="InterPro" id="IPR011008">
    <property type="entry name" value="Dimeric_a/b-barrel"/>
</dbReference>
<dbReference type="EMBL" id="BOPV01000001">
    <property type="protein sequence ID" value="GIL40330.1"/>
    <property type="molecule type" value="Genomic_DNA"/>
</dbReference>
<accession>A0A8S8XGR7</accession>
<feature type="domain" description="EthD" evidence="1">
    <location>
        <begin position="19"/>
        <end position="93"/>
    </location>
</feature>
<dbReference type="AlphaFoldDB" id="A0A8S8XGR7"/>
<dbReference type="InterPro" id="IPR009799">
    <property type="entry name" value="EthD_dom"/>
</dbReference>
<dbReference type="RefSeq" id="WP_420243431.1">
    <property type="nucleotide sequence ID" value="NZ_BOPV01000001.1"/>
</dbReference>
<dbReference type="SUPFAM" id="SSF54909">
    <property type="entry name" value="Dimeric alpha+beta barrel"/>
    <property type="match status" value="1"/>
</dbReference>
<protein>
    <recommendedName>
        <fullName evidence="1">EthD domain-containing protein</fullName>
    </recommendedName>
</protein>
<dbReference type="NCBIfam" id="TIGR02118">
    <property type="entry name" value="EthD family reductase"/>
    <property type="match status" value="1"/>
</dbReference>
<evidence type="ECO:0000259" key="1">
    <source>
        <dbReference type="Pfam" id="PF07110"/>
    </source>
</evidence>
<dbReference type="GO" id="GO:0016491">
    <property type="term" value="F:oxidoreductase activity"/>
    <property type="evidence" value="ECO:0007669"/>
    <property type="project" value="InterPro"/>
</dbReference>